<dbReference type="Gene3D" id="2.40.170.20">
    <property type="entry name" value="TonB-dependent receptor, beta-barrel domain"/>
    <property type="match status" value="1"/>
</dbReference>
<dbReference type="Proteomes" id="UP001257909">
    <property type="component" value="Unassembled WGS sequence"/>
</dbReference>
<reference evidence="10 11" key="1">
    <citation type="submission" date="2023-07" db="EMBL/GenBank/DDBJ databases">
        <title>Sorghum-associated microbial communities from plants grown in Nebraska, USA.</title>
        <authorList>
            <person name="Schachtman D."/>
        </authorList>
    </citation>
    <scope>NUCLEOTIDE SEQUENCE [LARGE SCALE GENOMIC DNA]</scope>
    <source>
        <strain evidence="10 11">4138</strain>
    </source>
</reference>
<protein>
    <submittedName>
        <fullName evidence="10">TonB-dependent receptor</fullName>
    </submittedName>
</protein>
<keyword evidence="6" id="KW-0998">Cell outer membrane</keyword>
<dbReference type="InterPro" id="IPR011662">
    <property type="entry name" value="Secretin/TonB_short_N"/>
</dbReference>
<feature type="signal peptide" evidence="8">
    <location>
        <begin position="1"/>
        <end position="25"/>
    </location>
</feature>
<evidence type="ECO:0000313" key="10">
    <source>
        <dbReference type="EMBL" id="MDR7120814.1"/>
    </source>
</evidence>
<keyword evidence="2" id="KW-0813">Transport</keyword>
<dbReference type="NCBIfam" id="TIGR01782">
    <property type="entry name" value="TonB-Xanth-Caul"/>
    <property type="match status" value="1"/>
</dbReference>
<dbReference type="Gene3D" id="2.170.130.10">
    <property type="entry name" value="TonB-dependent receptor, plug domain"/>
    <property type="match status" value="1"/>
</dbReference>
<dbReference type="InterPro" id="IPR000531">
    <property type="entry name" value="Beta-barrel_TonB"/>
</dbReference>
<keyword evidence="3" id="KW-0410">Iron transport</keyword>
<dbReference type="PANTHER" id="PTHR40980:SF3">
    <property type="entry name" value="TONB-DEPENDENT RECEPTOR-LIKE BETA-BARREL DOMAIN-CONTAINING PROTEIN"/>
    <property type="match status" value="1"/>
</dbReference>
<comment type="caution">
    <text evidence="10">The sequence shown here is derived from an EMBL/GenBank/DDBJ whole genome shotgun (WGS) entry which is preliminary data.</text>
</comment>
<proteinExistence type="inferred from homology"/>
<evidence type="ECO:0000256" key="1">
    <source>
        <dbReference type="ARBA" id="ARBA00004442"/>
    </source>
</evidence>
<keyword evidence="8" id="KW-0732">Signal</keyword>
<evidence type="ECO:0000259" key="9">
    <source>
        <dbReference type="SMART" id="SM00965"/>
    </source>
</evidence>
<accession>A0ABU1VYN0</accession>
<dbReference type="Pfam" id="PF00593">
    <property type="entry name" value="TonB_dep_Rec_b-barrel"/>
    <property type="match status" value="1"/>
</dbReference>
<evidence type="ECO:0000256" key="6">
    <source>
        <dbReference type="ARBA" id="ARBA00023237"/>
    </source>
</evidence>
<evidence type="ECO:0000256" key="5">
    <source>
        <dbReference type="ARBA" id="ARBA00023136"/>
    </source>
</evidence>
<dbReference type="EMBL" id="JAVDWR010000004">
    <property type="protein sequence ID" value="MDR7120814.1"/>
    <property type="molecule type" value="Genomic_DNA"/>
</dbReference>
<keyword evidence="5 7" id="KW-0472">Membrane</keyword>
<feature type="chain" id="PRO_5045450091" evidence="8">
    <location>
        <begin position="26"/>
        <end position="1003"/>
    </location>
</feature>
<keyword evidence="4" id="KW-0408">Iron</keyword>
<dbReference type="PANTHER" id="PTHR40980">
    <property type="entry name" value="PLUG DOMAIN-CONTAINING PROTEIN"/>
    <property type="match status" value="1"/>
</dbReference>
<keyword evidence="3" id="KW-0406">Ion transport</keyword>
<dbReference type="SMART" id="SM00965">
    <property type="entry name" value="STN"/>
    <property type="match status" value="1"/>
</dbReference>
<dbReference type="SUPFAM" id="SSF56935">
    <property type="entry name" value="Porins"/>
    <property type="match status" value="1"/>
</dbReference>
<gene>
    <name evidence="10" type="ORF">J2W69_001752</name>
</gene>
<dbReference type="InterPro" id="IPR036942">
    <property type="entry name" value="Beta-barrel_TonB_sf"/>
</dbReference>
<evidence type="ECO:0000313" key="11">
    <source>
        <dbReference type="Proteomes" id="UP001257909"/>
    </source>
</evidence>
<dbReference type="RefSeq" id="WP_310276811.1">
    <property type="nucleotide sequence ID" value="NZ_JAVDWR010000004.1"/>
</dbReference>
<evidence type="ECO:0000256" key="2">
    <source>
        <dbReference type="ARBA" id="ARBA00022448"/>
    </source>
</evidence>
<comment type="similarity">
    <text evidence="7">Belongs to the TonB-dependent receptor family.</text>
</comment>
<name>A0ABU1VYN0_9GAMM</name>
<dbReference type="Gene3D" id="3.55.50.30">
    <property type="match status" value="1"/>
</dbReference>
<dbReference type="InterPro" id="IPR012910">
    <property type="entry name" value="Plug_dom"/>
</dbReference>
<evidence type="ECO:0000256" key="8">
    <source>
        <dbReference type="SAM" id="SignalP"/>
    </source>
</evidence>
<dbReference type="InterPro" id="IPR010104">
    <property type="entry name" value="TonB_rcpt_bac"/>
</dbReference>
<sequence>MWFRPELCLVFFLLLCCCQSPMAWAGAAQQKPEQNQFYTLPTQPLSAALLQFARTVNQPLVYDPALLEGLAAPAVVGEFSATELLNQLLAQHPLEAIPRAKGWLIKTKAVTVKAEVAAPIAVTASQAPAAPVEVIAVRASSLAQQQDCATTLLPSAKTLKRQAMVRQDSLVAEDITHFPALNLANSLLRIPGITINREWGEGRQISLRGLSADFTRVQVNGMEALGTSSSPMDARGAVSRTRAFDFNIFASELFNQIDVKKSFSADQEEGGIAGTVDLHTAKPFDYDGAKTSISAQLGTNSNTQSTDPRFSALFSHLWSDVGALVSVTHSIRSTNEYGSNTTRWRRESGKQATDNSNTELQSLLDSGELWFPRGQRFSVWENEQNRLGITGALQYKPNQDFSLVLDWMHGTLKNQLSEHHMAVKDNNLVNHLFWRESATGDKEVVYASYQNASWRNENREDYNESVFDQISLASEWAATADLSVKAMLGHSVSDYRQPRLLKLNIEAKHKANIITDFTQDAFYGRSYSPDFDVAAIEGYRVRDLFFQSNFIYSSFDNAKLNVDYRLSDSKALLFGVHHKKFSNSGFEQEASGFPLNSATPANQGILSLTPERVQLYSGHPGQSWLQGNIATVQSFYGLSDFVLTEANTINSSVYDLKEQTNAVYLLYHSDYQLAGSALRSSLGLRFFDTQMSSEGFAEMQPTGIKRRYSGYLPSLDLAYEFADDLIWRTGLSKNMTRPALSAMAFSVNVSQTSLGEKDIGQISTGNPELQPYGSDNFDMALEWYFEQAGLASVAVFYKNIDHFIVTKTQQRLYSELGLPASLLPAGKTVNDIFNVSSPQNSDSSSIRGFELALQRDLDFLPAPFDQLGVIANYTWADGTTLYPNVENSGEDQRKAFPGLSKQSYNLTLYYETQGWGARIATAYRDKYITGVESGSIDDDERGYHATTHLDFSAYYRLNQHIKLNLEAINLTNVRDELYSDSSNRAYNSTYSGRTYMFGVTAEF</sequence>
<dbReference type="CDD" id="cd01347">
    <property type="entry name" value="ligand_gated_channel"/>
    <property type="match status" value="1"/>
</dbReference>
<evidence type="ECO:0000256" key="3">
    <source>
        <dbReference type="ARBA" id="ARBA00022496"/>
    </source>
</evidence>
<dbReference type="Pfam" id="PF07715">
    <property type="entry name" value="Plug"/>
    <property type="match status" value="1"/>
</dbReference>
<dbReference type="InterPro" id="IPR037066">
    <property type="entry name" value="Plug_dom_sf"/>
</dbReference>
<feature type="domain" description="Secretin/TonB short N-terminal" evidence="9">
    <location>
        <begin position="58"/>
        <end position="108"/>
    </location>
</feature>
<evidence type="ECO:0000256" key="4">
    <source>
        <dbReference type="ARBA" id="ARBA00023004"/>
    </source>
</evidence>
<organism evidence="10 11">
    <name type="scientific">Rheinheimera soli</name>
    <dbReference type="NCBI Taxonomy" id="443616"/>
    <lineage>
        <taxon>Bacteria</taxon>
        <taxon>Pseudomonadati</taxon>
        <taxon>Pseudomonadota</taxon>
        <taxon>Gammaproteobacteria</taxon>
        <taxon>Chromatiales</taxon>
        <taxon>Chromatiaceae</taxon>
        <taxon>Rheinheimera</taxon>
    </lineage>
</organism>
<evidence type="ECO:0000256" key="7">
    <source>
        <dbReference type="RuleBase" id="RU003357"/>
    </source>
</evidence>
<keyword evidence="10" id="KW-0675">Receptor</keyword>
<comment type="subcellular location">
    <subcellularLocation>
        <location evidence="1 7">Cell outer membrane</location>
    </subcellularLocation>
</comment>
<keyword evidence="7" id="KW-0798">TonB box</keyword>
<keyword evidence="11" id="KW-1185">Reference proteome</keyword>